<dbReference type="InterPro" id="IPR006259">
    <property type="entry name" value="Adenyl_kin_sub"/>
</dbReference>
<dbReference type="SUPFAM" id="SSF52540">
    <property type="entry name" value="P-loop containing nucleoside triphosphate hydrolases"/>
    <property type="match status" value="1"/>
</dbReference>
<keyword evidence="3" id="KW-0547">Nucleotide-binding</keyword>
<feature type="non-terminal residue" evidence="6">
    <location>
        <position position="321"/>
    </location>
</feature>
<evidence type="ECO:0000256" key="3">
    <source>
        <dbReference type="ARBA" id="ARBA00022741"/>
    </source>
</evidence>
<dbReference type="AlphaFoldDB" id="A0A6A4ZI79"/>
<keyword evidence="2 5" id="KW-0808">Transferase</keyword>
<dbReference type="Pfam" id="PF00406">
    <property type="entry name" value="ADK"/>
    <property type="match status" value="1"/>
</dbReference>
<dbReference type="InterPro" id="IPR027417">
    <property type="entry name" value="P-loop_NTPase"/>
</dbReference>
<comment type="caution">
    <text evidence="6">The sequence shown here is derived from an EMBL/GenBank/DDBJ whole genome shotgun (WGS) entry which is preliminary data.</text>
</comment>
<reference evidence="6" key="1">
    <citation type="submission" date="2019-06" db="EMBL/GenBank/DDBJ databases">
        <title>Genomics analysis of Aphanomyces spp. identifies a new class of oomycete effector associated with host adaptation.</title>
        <authorList>
            <person name="Gaulin E."/>
        </authorList>
    </citation>
    <scope>NUCLEOTIDE SEQUENCE</scope>
    <source>
        <strain evidence="6">CBS 578.67</strain>
    </source>
</reference>
<dbReference type="Gene3D" id="3.40.50.300">
    <property type="entry name" value="P-loop containing nucleotide triphosphate hydrolases"/>
    <property type="match status" value="1"/>
</dbReference>
<evidence type="ECO:0000256" key="4">
    <source>
        <dbReference type="ARBA" id="ARBA00022777"/>
    </source>
</evidence>
<protein>
    <recommendedName>
        <fullName evidence="7">Adenylate kinase active site lid domain-containing protein</fullName>
    </recommendedName>
</protein>
<dbReference type="InterPro" id="IPR033690">
    <property type="entry name" value="Adenylat_kinase_CS"/>
</dbReference>
<evidence type="ECO:0000256" key="5">
    <source>
        <dbReference type="RuleBase" id="RU003330"/>
    </source>
</evidence>
<sequence>MNALDVCDGDIAEDLPPVESKPLAPQVPMSYVFDDVEQKTASGIIQLQYHVRKHQRHRRRHRGAALATNEMELHEWHVAARGKVASSVASSPRKTQPVVQIAFKKPSAAAPTSPPPNPALKMIICGPPAGGKGTQCERLVDLFGVVHLSTGDMLRAAIHANSDVGRQAKRFMDVGELVPDSLIVDVILDRLTQPDCLERGWLLDGFPRTQGQAQAMLATGIVPDLVVVLDVPDDEVVSRIAGRRVDLATGKTYHVTFNPPPPDVEVVQRSDDNEETIRVRLATYHTHCDAVVESFEGRESTTVIHIDGMRGKEAATETIQS</sequence>
<comment type="similarity">
    <text evidence="1 5">Belongs to the adenylate kinase family.</text>
</comment>
<dbReference type="OrthoDB" id="439792at2759"/>
<dbReference type="EMBL" id="VJMH01001504">
    <property type="protein sequence ID" value="KAF0711837.1"/>
    <property type="molecule type" value="Genomic_DNA"/>
</dbReference>
<dbReference type="NCBIfam" id="TIGR01351">
    <property type="entry name" value="adk"/>
    <property type="match status" value="1"/>
</dbReference>
<dbReference type="CDD" id="cd01428">
    <property type="entry name" value="ADK"/>
    <property type="match status" value="1"/>
</dbReference>
<evidence type="ECO:0000313" key="6">
    <source>
        <dbReference type="EMBL" id="KAF0711837.1"/>
    </source>
</evidence>
<dbReference type="GO" id="GO:0005524">
    <property type="term" value="F:ATP binding"/>
    <property type="evidence" value="ECO:0007669"/>
    <property type="project" value="InterPro"/>
</dbReference>
<proteinExistence type="inferred from homology"/>
<dbReference type="InterPro" id="IPR036193">
    <property type="entry name" value="ADK_active_lid_dom_sf"/>
</dbReference>
<name>A0A6A4ZI79_9STRA</name>
<evidence type="ECO:0000256" key="1">
    <source>
        <dbReference type="ARBA" id="ARBA00007220"/>
    </source>
</evidence>
<dbReference type="PANTHER" id="PTHR23359">
    <property type="entry name" value="NUCLEOTIDE KINASE"/>
    <property type="match status" value="1"/>
</dbReference>
<evidence type="ECO:0008006" key="7">
    <source>
        <dbReference type="Google" id="ProtNLM"/>
    </source>
</evidence>
<evidence type="ECO:0000256" key="2">
    <source>
        <dbReference type="ARBA" id="ARBA00022679"/>
    </source>
</evidence>
<organism evidence="6">
    <name type="scientific">Aphanomyces stellatus</name>
    <dbReference type="NCBI Taxonomy" id="120398"/>
    <lineage>
        <taxon>Eukaryota</taxon>
        <taxon>Sar</taxon>
        <taxon>Stramenopiles</taxon>
        <taxon>Oomycota</taxon>
        <taxon>Saprolegniomycetes</taxon>
        <taxon>Saprolegniales</taxon>
        <taxon>Verrucalvaceae</taxon>
        <taxon>Aphanomyces</taxon>
    </lineage>
</organism>
<dbReference type="GO" id="GO:0004017">
    <property type="term" value="F:AMP kinase activity"/>
    <property type="evidence" value="ECO:0007669"/>
    <property type="project" value="InterPro"/>
</dbReference>
<dbReference type="InterPro" id="IPR000850">
    <property type="entry name" value="Adenylat/UMP-CMP_kin"/>
</dbReference>
<keyword evidence="4 5" id="KW-0418">Kinase</keyword>
<gene>
    <name evidence="6" type="ORF">As57867_005082</name>
</gene>
<dbReference type="SUPFAM" id="SSF57774">
    <property type="entry name" value="Microbial and mitochondrial ADK, insert 'zinc finger' domain"/>
    <property type="match status" value="1"/>
</dbReference>
<dbReference type="HAMAP" id="MF_00235">
    <property type="entry name" value="Adenylate_kinase_Adk"/>
    <property type="match status" value="1"/>
</dbReference>
<accession>A0A6A4ZI79</accession>
<dbReference type="PRINTS" id="PR00094">
    <property type="entry name" value="ADENYLTKNASE"/>
</dbReference>
<dbReference type="PROSITE" id="PS00113">
    <property type="entry name" value="ADENYLATE_KINASE"/>
    <property type="match status" value="1"/>
</dbReference>